<dbReference type="Pfam" id="PF01676">
    <property type="entry name" value="Metalloenzyme"/>
    <property type="match status" value="1"/>
</dbReference>
<dbReference type="SUPFAM" id="SSF143856">
    <property type="entry name" value="DeoB insert domain-like"/>
    <property type="match status" value="1"/>
</dbReference>
<keyword evidence="3 6" id="KW-0479">Metal-binding</keyword>
<dbReference type="NCBIfam" id="TIGR01696">
    <property type="entry name" value="deoB"/>
    <property type="match status" value="1"/>
</dbReference>
<comment type="catalytic activity">
    <reaction evidence="6">
        <text>alpha-D-ribose 1-phosphate = D-ribose 5-phosphate</text>
        <dbReference type="Rhea" id="RHEA:18793"/>
        <dbReference type="ChEBI" id="CHEBI:57720"/>
        <dbReference type="ChEBI" id="CHEBI:78346"/>
        <dbReference type="EC" id="5.4.2.7"/>
    </reaction>
</comment>
<reference evidence="9 10" key="2">
    <citation type="submission" date="2019-05" db="EMBL/GenBank/DDBJ databases">
        <title>Genome evolution of the obligate endosymbiont Buchnera aphidicola.</title>
        <authorList>
            <person name="Moran N.A."/>
        </authorList>
    </citation>
    <scope>NUCLEOTIDE SEQUENCE [LARGE SCALE GENOMIC DNA]</scope>
    <source>
        <strain evidence="9 10">Tca</strain>
    </source>
</reference>
<name>A0A4D6YJZ1_9GAMM</name>
<comment type="catalytic activity">
    <reaction evidence="6">
        <text>2-deoxy-alpha-D-ribose 1-phosphate = 2-deoxy-D-ribose 5-phosphate</text>
        <dbReference type="Rhea" id="RHEA:27658"/>
        <dbReference type="ChEBI" id="CHEBI:57259"/>
        <dbReference type="ChEBI" id="CHEBI:62877"/>
        <dbReference type="EC" id="5.4.2.7"/>
    </reaction>
</comment>
<dbReference type="PANTHER" id="PTHR21110:SF0">
    <property type="entry name" value="PHOSPHOPENTOMUTASE"/>
    <property type="match status" value="1"/>
</dbReference>
<evidence type="ECO:0000256" key="6">
    <source>
        <dbReference type="HAMAP-Rule" id="MF_00740"/>
    </source>
</evidence>
<dbReference type="UniPathway" id="UPA00087">
    <property type="reaction ID" value="UER00173"/>
</dbReference>
<dbReference type="GO" id="GO:0006015">
    <property type="term" value="P:5-phosphoribose 1-diphosphate biosynthetic process"/>
    <property type="evidence" value="ECO:0007669"/>
    <property type="project" value="UniProtKB-UniPathway"/>
</dbReference>
<evidence type="ECO:0000256" key="1">
    <source>
        <dbReference type="ARBA" id="ARBA00010373"/>
    </source>
</evidence>
<keyword evidence="10" id="KW-1185">Reference proteome</keyword>
<evidence type="ECO:0000313" key="10">
    <source>
        <dbReference type="Proteomes" id="UP000298782"/>
    </source>
</evidence>
<dbReference type="PIRSF" id="PIRSF001491">
    <property type="entry name" value="Ppentomutase"/>
    <property type="match status" value="1"/>
</dbReference>
<organism evidence="9 10">
    <name type="scientific">Buchnera aphidicola</name>
    <name type="common">Thelaxes californica</name>
    <dbReference type="NCBI Taxonomy" id="1315998"/>
    <lineage>
        <taxon>Bacteria</taxon>
        <taxon>Pseudomonadati</taxon>
        <taxon>Pseudomonadota</taxon>
        <taxon>Gammaproteobacteria</taxon>
        <taxon>Enterobacterales</taxon>
        <taxon>Erwiniaceae</taxon>
        <taxon>Buchnera</taxon>
    </lineage>
</organism>
<comment type="pathway">
    <text evidence="6">Carbohydrate degradation; 2-deoxy-D-ribose 1-phosphate degradation; D-glyceraldehyde 3-phosphate and acetaldehyde from 2-deoxy-alpha-D-ribose 1-phosphate: step 1/2.</text>
</comment>
<feature type="binding site" evidence="6">
    <location>
        <position position="10"/>
    </location>
    <ligand>
        <name>Mn(2+)</name>
        <dbReference type="ChEBI" id="CHEBI:29035"/>
        <label>1</label>
    </ligand>
</feature>
<dbReference type="GO" id="GO:0009117">
    <property type="term" value="P:nucleotide metabolic process"/>
    <property type="evidence" value="ECO:0007669"/>
    <property type="project" value="UniProtKB-UniRule"/>
</dbReference>
<gene>
    <name evidence="6" type="primary">deoB</name>
    <name evidence="9" type="ORF">D9V80_02170</name>
</gene>
<evidence type="ECO:0000259" key="8">
    <source>
        <dbReference type="Pfam" id="PF01676"/>
    </source>
</evidence>
<comment type="subcellular location">
    <subcellularLocation>
        <location evidence="6">Cytoplasm</location>
    </subcellularLocation>
</comment>
<feature type="binding site" evidence="6">
    <location>
        <position position="312"/>
    </location>
    <ligand>
        <name>Mn(2+)</name>
        <dbReference type="ChEBI" id="CHEBI:29035"/>
        <label>2</label>
    </ligand>
</feature>
<dbReference type="CDD" id="cd16009">
    <property type="entry name" value="PPM"/>
    <property type="match status" value="1"/>
</dbReference>
<feature type="domain" description="Metalloenzyme" evidence="8">
    <location>
        <begin position="2"/>
        <end position="399"/>
    </location>
</feature>
<comment type="cofactor">
    <cofactor evidence="6">
        <name>Mn(2+)</name>
        <dbReference type="ChEBI" id="CHEBI:29035"/>
    </cofactor>
    <text evidence="6">Binds 2 manganese ions.</text>
</comment>
<dbReference type="InterPro" id="IPR017850">
    <property type="entry name" value="Alkaline_phosphatase_core_sf"/>
</dbReference>
<dbReference type="Gene3D" id="3.40.720.10">
    <property type="entry name" value="Alkaline Phosphatase, subunit A"/>
    <property type="match status" value="1"/>
</dbReference>
<dbReference type="GO" id="GO:0008973">
    <property type="term" value="F:phosphopentomutase activity"/>
    <property type="evidence" value="ECO:0007669"/>
    <property type="project" value="UniProtKB-UniRule"/>
</dbReference>
<feature type="binding site" evidence="6">
    <location>
        <position position="360"/>
    </location>
    <ligand>
        <name>Mn(2+)</name>
        <dbReference type="ChEBI" id="CHEBI:29035"/>
        <label>2</label>
    </ligand>
</feature>
<evidence type="ECO:0000256" key="3">
    <source>
        <dbReference type="ARBA" id="ARBA00022723"/>
    </source>
</evidence>
<dbReference type="GO" id="GO:0000287">
    <property type="term" value="F:magnesium ion binding"/>
    <property type="evidence" value="ECO:0007669"/>
    <property type="project" value="UniProtKB-UniRule"/>
</dbReference>
<dbReference type="EMBL" id="CP034852">
    <property type="protein sequence ID" value="QCI26941.1"/>
    <property type="molecule type" value="Genomic_DNA"/>
</dbReference>
<dbReference type="OrthoDB" id="9769930at2"/>
<dbReference type="GO" id="GO:0006018">
    <property type="term" value="P:2-deoxyribose 1-phosphate catabolic process"/>
    <property type="evidence" value="ECO:0007669"/>
    <property type="project" value="UniProtKB-UniRule"/>
</dbReference>
<dbReference type="RefSeq" id="WP_158353789.1">
    <property type="nucleotide sequence ID" value="NZ_CP034852.1"/>
</dbReference>
<evidence type="ECO:0000256" key="2">
    <source>
        <dbReference type="ARBA" id="ARBA00022490"/>
    </source>
</evidence>
<dbReference type="InterPro" id="IPR024052">
    <property type="entry name" value="Phosphopentomutase_DeoB_cap_sf"/>
</dbReference>
<dbReference type="GO" id="GO:0043094">
    <property type="term" value="P:metabolic compound salvage"/>
    <property type="evidence" value="ECO:0007669"/>
    <property type="project" value="UniProtKB-UniRule"/>
</dbReference>
<keyword evidence="5 6" id="KW-0413">Isomerase</keyword>
<keyword evidence="2 6" id="KW-0963">Cytoplasm</keyword>
<evidence type="ECO:0000313" key="9">
    <source>
        <dbReference type="EMBL" id="QCI26941.1"/>
    </source>
</evidence>
<reference evidence="9 10" key="1">
    <citation type="submission" date="2018-12" db="EMBL/GenBank/DDBJ databases">
        <authorList>
            <person name="Chong R.A."/>
        </authorList>
    </citation>
    <scope>NUCLEOTIDE SEQUENCE [LARGE SCALE GENOMIC DNA]</scope>
    <source>
        <strain evidence="9 10">Tca</strain>
    </source>
</reference>
<feature type="binding site" evidence="6">
    <location>
        <position position="349"/>
    </location>
    <ligand>
        <name>Mn(2+)</name>
        <dbReference type="ChEBI" id="CHEBI:29035"/>
        <label>1</label>
    </ligand>
</feature>
<dbReference type="EC" id="5.4.2.7" evidence="6 7"/>
<dbReference type="GO" id="GO:0005829">
    <property type="term" value="C:cytosol"/>
    <property type="evidence" value="ECO:0007669"/>
    <property type="project" value="TreeGrafter"/>
</dbReference>
<evidence type="ECO:0000256" key="4">
    <source>
        <dbReference type="ARBA" id="ARBA00023211"/>
    </source>
</evidence>
<evidence type="ECO:0000256" key="5">
    <source>
        <dbReference type="ARBA" id="ARBA00023235"/>
    </source>
</evidence>
<dbReference type="NCBIfam" id="NF003766">
    <property type="entry name" value="PRK05362.1"/>
    <property type="match status" value="1"/>
</dbReference>
<protein>
    <recommendedName>
        <fullName evidence="6 7">Phosphopentomutase</fullName>
        <ecNumber evidence="6 7">5.4.2.7</ecNumber>
    </recommendedName>
    <alternativeName>
        <fullName evidence="6">Phosphodeoxyribomutase</fullName>
    </alternativeName>
</protein>
<keyword evidence="4 6" id="KW-0464">Manganese</keyword>
<dbReference type="AlphaFoldDB" id="A0A4D6YJZ1"/>
<comment type="similarity">
    <text evidence="1 6">Belongs to the phosphopentomutase family.</text>
</comment>
<dbReference type="InterPro" id="IPR006124">
    <property type="entry name" value="Metalloenzyme"/>
</dbReference>
<dbReference type="Proteomes" id="UP000298782">
    <property type="component" value="Chromosome"/>
</dbReference>
<proteinExistence type="inferred from homology"/>
<dbReference type="InterPro" id="IPR010045">
    <property type="entry name" value="DeoB"/>
</dbReference>
<comment type="function">
    <text evidence="6">Isomerase that catalyzes the conversion of deoxy-ribose 1-phosphate (dRib-1-P) and ribose 1-phosphate (Rib-1-P) to deoxy-ribose 5-phosphate (dRib-5-P) and ribose 5-phosphate (Rib-5-P), respectively.</text>
</comment>
<accession>A0A4D6YJZ1</accession>
<dbReference type="PANTHER" id="PTHR21110">
    <property type="entry name" value="PHOSPHOPENTOMUTASE"/>
    <property type="match status" value="1"/>
</dbReference>
<feature type="binding site" evidence="6">
    <location>
        <position position="348"/>
    </location>
    <ligand>
        <name>Mn(2+)</name>
        <dbReference type="ChEBI" id="CHEBI:29035"/>
        <label>1</label>
    </ligand>
</feature>
<evidence type="ECO:0000256" key="7">
    <source>
        <dbReference type="NCBIfam" id="TIGR01696"/>
    </source>
</evidence>
<sequence>MKRVFILVLDSLGIGSTKDAIFFDDVGSNTLGHIASFCYFNRKIGLKKQKLYIPNLLSLGLGHAYQKLHHVFPLGLEYNSKNLIGSYGYAEEQSSGKDTTSGHWEIAGVPVLFKWDYFKNKKESFPKNLLKTILLKTDIKGFLGNCHASGTDILNDFGIQHIQSLYPIFYTSGDSVFQVACHEKVFGLNKLYTLCKIIRDILNKSQYMVARVIARPFSGFQKNNFFRTNYRKDFSIPPIQSTVMNKLIEEKKGIVTAIGKTFDIFSGCGITNKIEAYGLLNLINATITEIHNAKNNSIIFTNFVDFDSVWGHRRDILGYADGLEYFDRHLTRILKILKKNDLLIITADHGCDPSWKGTDHTREHIPILLYQKNMNVNFLGFRRTFSDIAQTISNYFVLSKMTFGQSML</sequence>
<dbReference type="GO" id="GO:0030145">
    <property type="term" value="F:manganese ion binding"/>
    <property type="evidence" value="ECO:0007669"/>
    <property type="project" value="UniProtKB-UniRule"/>
</dbReference>
<dbReference type="HAMAP" id="MF_00740">
    <property type="entry name" value="Phosphopentomut"/>
    <property type="match status" value="1"/>
</dbReference>
<dbReference type="Gene3D" id="3.30.70.1250">
    <property type="entry name" value="Phosphopentomutase"/>
    <property type="match status" value="1"/>
</dbReference>
<dbReference type="SUPFAM" id="SSF53649">
    <property type="entry name" value="Alkaline phosphatase-like"/>
    <property type="match status" value="1"/>
</dbReference>
<dbReference type="FunFam" id="3.30.70.1250:FF:000001">
    <property type="entry name" value="Phosphopentomutase"/>
    <property type="match status" value="1"/>
</dbReference>
<feature type="binding site" evidence="6">
    <location>
        <position position="307"/>
    </location>
    <ligand>
        <name>Mn(2+)</name>
        <dbReference type="ChEBI" id="CHEBI:29035"/>
        <label>2</label>
    </ligand>
</feature>